<dbReference type="AlphaFoldDB" id="A0A5P9XQN1"/>
<evidence type="ECO:0000313" key="2">
    <source>
        <dbReference type="Proteomes" id="UP000363590"/>
    </source>
</evidence>
<reference evidence="1 2" key="1">
    <citation type="submission" date="2019-10" db="EMBL/GenBank/DDBJ databases">
        <authorList>
            <person name="Wang R."/>
        </authorList>
    </citation>
    <scope>NUCLEOTIDE SEQUENCE [LARGE SCALE GENOMIC DNA]</scope>
    <source>
        <strain evidence="1 2">ATCC 19377</strain>
    </source>
</reference>
<dbReference type="Proteomes" id="UP000363590">
    <property type="component" value="Chromosome"/>
</dbReference>
<dbReference type="KEGG" id="atx:GCD22_01277"/>
<gene>
    <name evidence="1" type="ORF">GCD22_01277</name>
</gene>
<sequence length="76" mass="8192">MAGGYPGAAYTGWVPTLSCISTGPAKAALLNPSPASTALVKRLFIHNFFMIIILSEKSSKCDYMVQDKIFALCFCL</sequence>
<accession>A0A5P9XQN1</accession>
<organism evidence="1 2">
    <name type="scientific">Acidithiobacillus thiooxidans ATCC 19377</name>
    <dbReference type="NCBI Taxonomy" id="637390"/>
    <lineage>
        <taxon>Bacteria</taxon>
        <taxon>Pseudomonadati</taxon>
        <taxon>Pseudomonadota</taxon>
        <taxon>Acidithiobacillia</taxon>
        <taxon>Acidithiobacillales</taxon>
        <taxon>Acidithiobacillaceae</taxon>
        <taxon>Acidithiobacillus</taxon>
    </lineage>
</organism>
<protein>
    <submittedName>
        <fullName evidence="1">Uncharacterized protein</fullName>
    </submittedName>
</protein>
<dbReference type="EMBL" id="CP045571">
    <property type="protein sequence ID" value="QFX95663.1"/>
    <property type="molecule type" value="Genomic_DNA"/>
</dbReference>
<proteinExistence type="predicted"/>
<name>A0A5P9XQN1_ACITH</name>
<evidence type="ECO:0000313" key="1">
    <source>
        <dbReference type="EMBL" id="QFX95663.1"/>
    </source>
</evidence>